<evidence type="ECO:0000313" key="5">
    <source>
        <dbReference type="Proteomes" id="UP000265882"/>
    </source>
</evidence>
<feature type="domain" description="STAS" evidence="3">
    <location>
        <begin position="18"/>
        <end position="127"/>
    </location>
</feature>
<dbReference type="Gene3D" id="3.30.750.24">
    <property type="entry name" value="STAS domain"/>
    <property type="match status" value="1"/>
</dbReference>
<dbReference type="EMBL" id="QZKU01000030">
    <property type="protein sequence ID" value="RJP24816.1"/>
    <property type="molecule type" value="Genomic_DNA"/>
</dbReference>
<evidence type="ECO:0000256" key="2">
    <source>
        <dbReference type="RuleBase" id="RU003749"/>
    </source>
</evidence>
<reference evidence="4 5" key="1">
    <citation type="journal article" date="2017" name="ISME J.">
        <title>Energy and carbon metabolisms in a deep terrestrial subsurface fluid microbial community.</title>
        <authorList>
            <person name="Momper L."/>
            <person name="Jungbluth S.P."/>
            <person name="Lee M.D."/>
            <person name="Amend J.P."/>
        </authorList>
    </citation>
    <scope>NUCLEOTIDE SEQUENCE [LARGE SCALE GENOMIC DNA]</scope>
    <source>
        <strain evidence="4">SURF_5</strain>
    </source>
</reference>
<dbReference type="Pfam" id="PF01740">
    <property type="entry name" value="STAS"/>
    <property type="match status" value="1"/>
</dbReference>
<gene>
    <name evidence="4" type="ORF">C4520_03355</name>
</gene>
<evidence type="ECO:0000313" key="4">
    <source>
        <dbReference type="EMBL" id="RJP24816.1"/>
    </source>
</evidence>
<dbReference type="InterPro" id="IPR036513">
    <property type="entry name" value="STAS_dom_sf"/>
</dbReference>
<comment type="caution">
    <text evidence="4">The sequence shown here is derived from an EMBL/GenBank/DDBJ whole genome shotgun (WGS) entry which is preliminary data.</text>
</comment>
<dbReference type="GO" id="GO:0043856">
    <property type="term" value="F:anti-sigma factor antagonist activity"/>
    <property type="evidence" value="ECO:0007669"/>
    <property type="project" value="InterPro"/>
</dbReference>
<evidence type="ECO:0000259" key="3">
    <source>
        <dbReference type="PROSITE" id="PS50801"/>
    </source>
</evidence>
<dbReference type="PANTHER" id="PTHR33495">
    <property type="entry name" value="ANTI-SIGMA FACTOR ANTAGONIST TM_1081-RELATED-RELATED"/>
    <property type="match status" value="1"/>
</dbReference>
<dbReference type="PANTHER" id="PTHR33495:SF2">
    <property type="entry name" value="ANTI-SIGMA FACTOR ANTAGONIST TM_1081-RELATED"/>
    <property type="match status" value="1"/>
</dbReference>
<dbReference type="PROSITE" id="PS50801">
    <property type="entry name" value="STAS"/>
    <property type="match status" value="1"/>
</dbReference>
<name>A0A3A4P314_ABYX5</name>
<evidence type="ECO:0000256" key="1">
    <source>
        <dbReference type="ARBA" id="ARBA00009013"/>
    </source>
</evidence>
<dbReference type="CDD" id="cd07043">
    <property type="entry name" value="STAS_anti-anti-sigma_factors"/>
    <property type="match status" value="1"/>
</dbReference>
<dbReference type="NCBIfam" id="TIGR00377">
    <property type="entry name" value="ant_ant_sig"/>
    <property type="match status" value="1"/>
</dbReference>
<dbReference type="Proteomes" id="UP000265882">
    <property type="component" value="Unassembled WGS sequence"/>
</dbReference>
<organism evidence="4 5">
    <name type="scientific">Abyssobacteria bacterium (strain SURF_5)</name>
    <dbReference type="NCBI Taxonomy" id="2093360"/>
    <lineage>
        <taxon>Bacteria</taxon>
        <taxon>Pseudomonadati</taxon>
        <taxon>Candidatus Hydrogenedentota</taxon>
        <taxon>Candidatus Abyssobacteria</taxon>
    </lineage>
</organism>
<dbReference type="SUPFAM" id="SSF52091">
    <property type="entry name" value="SpoIIaa-like"/>
    <property type="match status" value="1"/>
</dbReference>
<accession>A0A3A4P314</accession>
<proteinExistence type="inferred from homology"/>
<dbReference type="InterPro" id="IPR002645">
    <property type="entry name" value="STAS_dom"/>
</dbReference>
<sequence>MIPDVGLNCQRRPKTVGVAFEKVEHDNVAVLKVSGNLDTSTAKQLKKALADMIQEERYNIVVDLQKVAQINYMGVGTLLERLRQVRKFDGDLRLAGLNKLTRKCLSMVGASKVFAVFVNEDEAVASFAPTQEDARAVAVHAQ</sequence>
<dbReference type="AlphaFoldDB" id="A0A3A4P314"/>
<dbReference type="InterPro" id="IPR003658">
    <property type="entry name" value="Anti-sigma_ant"/>
</dbReference>
<comment type="similarity">
    <text evidence="1 2">Belongs to the anti-sigma-factor antagonist family.</text>
</comment>
<protein>
    <recommendedName>
        <fullName evidence="2">Anti-sigma factor antagonist</fullName>
    </recommendedName>
</protein>